<dbReference type="SUPFAM" id="SSF57535">
    <property type="entry name" value="Complement control module/SCR domain"/>
    <property type="match status" value="5"/>
</dbReference>
<reference evidence="8 9" key="1">
    <citation type="submission" date="2024-02" db="EMBL/GenBank/DDBJ databases">
        <title>Chromosome-level genome assembly of the Eurasian Minnow (Phoxinus phoxinus).</title>
        <authorList>
            <person name="Oriowo T.O."/>
            <person name="Martin S."/>
            <person name="Stange M."/>
            <person name="Chrysostomakis Y."/>
            <person name="Brown T."/>
            <person name="Winkler S."/>
            <person name="Kukowka S."/>
            <person name="Myers E.W."/>
            <person name="Bohne A."/>
        </authorList>
    </citation>
    <scope>NUCLEOTIDE SEQUENCE [LARGE SCALE GENOMIC DNA]</scope>
    <source>
        <strain evidence="8">ZFMK-TIS-60720</strain>
        <tissue evidence="8">Whole Organism</tissue>
    </source>
</reference>
<keyword evidence="2 5" id="KW-0768">Sushi</keyword>
<dbReference type="SMART" id="SM00032">
    <property type="entry name" value="CCP"/>
    <property type="match status" value="6"/>
</dbReference>
<keyword evidence="4 5" id="KW-1015">Disulfide bond</keyword>
<comment type="caution">
    <text evidence="5">Lacks conserved residue(s) required for the propagation of feature annotation.</text>
</comment>
<comment type="subcellular location">
    <subcellularLocation>
        <location evidence="1">Virion</location>
    </subcellularLocation>
</comment>
<dbReference type="Gene3D" id="2.10.70.10">
    <property type="entry name" value="Complement Module, domain 1"/>
    <property type="match status" value="5"/>
</dbReference>
<feature type="domain" description="Sushi" evidence="7">
    <location>
        <begin position="264"/>
        <end position="321"/>
    </location>
</feature>
<dbReference type="InterPro" id="IPR051503">
    <property type="entry name" value="ComplSys_Reg/VirEntry_Med"/>
</dbReference>
<dbReference type="PANTHER" id="PTHR45785">
    <property type="entry name" value="COMPLEMENT FACTOR H-RELATED"/>
    <property type="match status" value="1"/>
</dbReference>
<feature type="disulfide bond" evidence="5">
    <location>
        <begin position="112"/>
        <end position="139"/>
    </location>
</feature>
<evidence type="ECO:0000256" key="2">
    <source>
        <dbReference type="ARBA" id="ARBA00022659"/>
    </source>
</evidence>
<keyword evidence="3 6" id="KW-0732">Signal</keyword>
<evidence type="ECO:0000259" key="7">
    <source>
        <dbReference type="PROSITE" id="PS50923"/>
    </source>
</evidence>
<evidence type="ECO:0000256" key="3">
    <source>
        <dbReference type="ARBA" id="ARBA00022729"/>
    </source>
</evidence>
<dbReference type="PANTHER" id="PTHR45785:SF2">
    <property type="entry name" value="COMPLEMENT FACTOR H-RELATED"/>
    <property type="match status" value="1"/>
</dbReference>
<feature type="signal peptide" evidence="6">
    <location>
        <begin position="1"/>
        <end position="22"/>
    </location>
</feature>
<sequence length="393" mass="44432">MRVRVKIICFSCFLFSVTIVQGQECIREDITYENIEPVSKPSYDDDETVKVNCVTGYIGLYRLKCKNGQWLTFIAQSCSKKKCGHPGETANGDFKLIEGRDYTYGATVEYTCKKGYEMATRINRRHCRMKGWDNSIPVCDEVRCPVIRTDGNVTASGNTQDGTYGDVIHFECVSSEKKLDGSSVIHCMENGVWSRPVPQCIVTCQLDVTESGAVRTIPEGKTIFKAGETVGMICSVKKQLFYNQETFTCTNNGKWDYKPTCEEKKCQVPHNQHVYLPTFYFRGDLNLNVKKRYSCESGYREIAEEATCARDGWTPKPLCAEIMCDPPKIPNAEIVGVQKQKYKISSRIEYKCRPGSEQEELVQITCDSEGQWTGMQTCTGKLQLDVVLLFALL</sequence>
<dbReference type="AlphaFoldDB" id="A0AAN9CHI6"/>
<gene>
    <name evidence="8" type="ORF">R3I93_017263</name>
</gene>
<dbReference type="Pfam" id="PF00084">
    <property type="entry name" value="Sushi"/>
    <property type="match status" value="3"/>
</dbReference>
<proteinExistence type="predicted"/>
<accession>A0AAN9CHI6</accession>
<organism evidence="8 9">
    <name type="scientific">Phoxinus phoxinus</name>
    <name type="common">Eurasian minnow</name>
    <dbReference type="NCBI Taxonomy" id="58324"/>
    <lineage>
        <taxon>Eukaryota</taxon>
        <taxon>Metazoa</taxon>
        <taxon>Chordata</taxon>
        <taxon>Craniata</taxon>
        <taxon>Vertebrata</taxon>
        <taxon>Euteleostomi</taxon>
        <taxon>Actinopterygii</taxon>
        <taxon>Neopterygii</taxon>
        <taxon>Teleostei</taxon>
        <taxon>Ostariophysi</taxon>
        <taxon>Cypriniformes</taxon>
        <taxon>Leuciscidae</taxon>
        <taxon>Phoxininae</taxon>
        <taxon>Phoxinus</taxon>
    </lineage>
</organism>
<feature type="chain" id="PRO_5042840107" description="Sushi domain-containing protein" evidence="6">
    <location>
        <begin position="23"/>
        <end position="393"/>
    </location>
</feature>
<feature type="domain" description="Sushi" evidence="7">
    <location>
        <begin position="81"/>
        <end position="141"/>
    </location>
</feature>
<evidence type="ECO:0000256" key="5">
    <source>
        <dbReference type="PROSITE-ProRule" id="PRU00302"/>
    </source>
</evidence>
<evidence type="ECO:0000256" key="4">
    <source>
        <dbReference type="ARBA" id="ARBA00023157"/>
    </source>
</evidence>
<dbReference type="EMBL" id="JAYKXH010000018">
    <property type="protein sequence ID" value="KAK7137136.1"/>
    <property type="molecule type" value="Genomic_DNA"/>
</dbReference>
<dbReference type="CDD" id="cd00033">
    <property type="entry name" value="CCP"/>
    <property type="match status" value="3"/>
</dbReference>
<dbReference type="PROSITE" id="PS50923">
    <property type="entry name" value="SUSHI"/>
    <property type="match status" value="4"/>
</dbReference>
<evidence type="ECO:0000256" key="1">
    <source>
        <dbReference type="ARBA" id="ARBA00004328"/>
    </source>
</evidence>
<evidence type="ECO:0000313" key="8">
    <source>
        <dbReference type="EMBL" id="KAK7137136.1"/>
    </source>
</evidence>
<feature type="disulfide bond" evidence="5">
    <location>
        <begin position="144"/>
        <end position="187"/>
    </location>
</feature>
<keyword evidence="9" id="KW-1185">Reference proteome</keyword>
<name>A0AAN9CHI6_9TELE</name>
<dbReference type="InterPro" id="IPR000436">
    <property type="entry name" value="Sushi_SCR_CCP_dom"/>
</dbReference>
<protein>
    <recommendedName>
        <fullName evidence="7">Sushi domain-containing protein</fullName>
    </recommendedName>
</protein>
<feature type="domain" description="Sushi" evidence="7">
    <location>
        <begin position="142"/>
        <end position="202"/>
    </location>
</feature>
<dbReference type="Proteomes" id="UP001364617">
    <property type="component" value="Unassembled WGS sequence"/>
</dbReference>
<evidence type="ECO:0000313" key="9">
    <source>
        <dbReference type="Proteomes" id="UP001364617"/>
    </source>
</evidence>
<evidence type="ECO:0000256" key="6">
    <source>
        <dbReference type="SAM" id="SignalP"/>
    </source>
</evidence>
<dbReference type="InterPro" id="IPR035976">
    <property type="entry name" value="Sushi/SCR/CCP_sf"/>
</dbReference>
<feature type="domain" description="Sushi" evidence="7">
    <location>
        <begin position="322"/>
        <end position="380"/>
    </location>
</feature>
<comment type="caution">
    <text evidence="8">The sequence shown here is derived from an EMBL/GenBank/DDBJ whole genome shotgun (WGS) entry which is preliminary data.</text>
</comment>